<keyword evidence="2" id="KW-0812">Transmembrane</keyword>
<feature type="transmembrane region" description="Helical" evidence="2">
    <location>
        <begin position="80"/>
        <end position="100"/>
    </location>
</feature>
<feature type="compositionally biased region" description="Basic and acidic residues" evidence="1">
    <location>
        <begin position="22"/>
        <end position="39"/>
    </location>
</feature>
<protein>
    <submittedName>
        <fullName evidence="4">PASTA domain-containing protein</fullName>
    </submittedName>
</protein>
<evidence type="ECO:0000256" key="2">
    <source>
        <dbReference type="SAM" id="Phobius"/>
    </source>
</evidence>
<accession>A0A9Q4FY72</accession>
<reference evidence="4" key="1">
    <citation type="submission" date="2020-06" db="EMBL/GenBank/DDBJ databases">
        <title>Insight into the genomes of haloalkaliphilic bacilli from Kenyan soda lakes.</title>
        <authorList>
            <person name="Mwirichia R."/>
            <person name="Villamizar G.C."/>
            <person name="Poehlein A."/>
            <person name="Mugweru J."/>
            <person name="Kipnyargis A."/>
            <person name="Kiplimo D."/>
            <person name="Orwa P."/>
            <person name="Daniel R."/>
        </authorList>
    </citation>
    <scope>NUCLEOTIDE SEQUENCE</scope>
    <source>
        <strain evidence="4">B1096_S55</strain>
    </source>
</reference>
<evidence type="ECO:0000256" key="1">
    <source>
        <dbReference type="SAM" id="MobiDB-lite"/>
    </source>
</evidence>
<dbReference type="Proteomes" id="UP001057753">
    <property type="component" value="Unassembled WGS sequence"/>
</dbReference>
<proteinExistence type="predicted"/>
<dbReference type="SMART" id="SM00740">
    <property type="entry name" value="PASTA"/>
    <property type="match status" value="3"/>
</dbReference>
<keyword evidence="5" id="KW-1185">Reference proteome</keyword>
<dbReference type="Gene3D" id="3.30.10.20">
    <property type="match status" value="3"/>
</dbReference>
<feature type="region of interest" description="Disordered" evidence="1">
    <location>
        <begin position="1"/>
        <end position="63"/>
    </location>
</feature>
<name>A0A9Q4FY72_SALAG</name>
<dbReference type="CDD" id="cd06577">
    <property type="entry name" value="PASTA_pknB"/>
    <property type="match status" value="3"/>
</dbReference>
<dbReference type="InterPro" id="IPR005543">
    <property type="entry name" value="PASTA_dom"/>
</dbReference>
<organism evidence="4 5">
    <name type="scientific">Salipaludibacillus agaradhaerens</name>
    <name type="common">Bacillus agaradhaerens</name>
    <dbReference type="NCBI Taxonomy" id="76935"/>
    <lineage>
        <taxon>Bacteria</taxon>
        <taxon>Bacillati</taxon>
        <taxon>Bacillota</taxon>
        <taxon>Bacilli</taxon>
        <taxon>Bacillales</taxon>
        <taxon>Bacillaceae</taxon>
    </lineage>
</organism>
<keyword evidence="2" id="KW-0472">Membrane</keyword>
<sequence>MSDFLSKFNKKNYDDLLDEQDEKGKKSDKPEEPPQKTEETASALESESMPEPLSTRSSRRDDAVEELEIDPNYQKKRRRMIWLIILGTIIAFVLIAFIYYRAVHAEVEDFVGNPVSDARTWANKNDVTLELSEEYSMEHEANQIISQSISAGKKIRKGKDIQLVSSLGPDPEAVIPLPDFSEMNQMEAQNWIEENKAENLQLVEEYSDDVEEGEFLQLTIRESDIDASEYQRKDSAAVYYSRGKEVFEKNITIPDFTGKTREEVEQWAETNEIEMSYEEKDSNSVEAELIISQSESPEEKIAKRDKMEVVVSLGKATEVPNFGELTIDEATANYPELSVMVKQRFHSDVPYGKLISQSVEAGTKLTEKDDMEVTVTYSEGRPYLGDYRGQLEGDLPRLFYEEYQSKGADINYIVKYVDSSEVKGTVVSMSKFNEFVPMTYTVEIKISNNASAAANPPEDFEDEIDASFEEVETADSGE</sequence>
<gene>
    <name evidence="4" type="ORF">HXA33_02670</name>
</gene>
<evidence type="ECO:0000313" key="4">
    <source>
        <dbReference type="EMBL" id="MCR6095434.1"/>
    </source>
</evidence>
<dbReference type="PROSITE" id="PS51178">
    <property type="entry name" value="PASTA"/>
    <property type="match status" value="1"/>
</dbReference>
<comment type="caution">
    <text evidence="4">The sequence shown here is derived from an EMBL/GenBank/DDBJ whole genome shotgun (WGS) entry which is preliminary data.</text>
</comment>
<feature type="domain" description="PASTA" evidence="3">
    <location>
        <begin position="314"/>
        <end position="379"/>
    </location>
</feature>
<dbReference type="RefSeq" id="WP_257820198.1">
    <property type="nucleotide sequence ID" value="NZ_JABXYM010000001.1"/>
</dbReference>
<dbReference type="EMBL" id="JABXYM010000001">
    <property type="protein sequence ID" value="MCR6095434.1"/>
    <property type="molecule type" value="Genomic_DNA"/>
</dbReference>
<keyword evidence="2" id="KW-1133">Transmembrane helix</keyword>
<dbReference type="Pfam" id="PF03793">
    <property type="entry name" value="PASTA"/>
    <property type="match status" value="3"/>
</dbReference>
<dbReference type="AlphaFoldDB" id="A0A9Q4FY72"/>
<evidence type="ECO:0000313" key="5">
    <source>
        <dbReference type="Proteomes" id="UP001057753"/>
    </source>
</evidence>
<evidence type="ECO:0000259" key="3">
    <source>
        <dbReference type="PROSITE" id="PS51178"/>
    </source>
</evidence>